<comment type="subcellular location">
    <subcellularLocation>
        <location evidence="1 9">Nucleus</location>
    </subcellularLocation>
</comment>
<dbReference type="Pfam" id="PF11635">
    <property type="entry name" value="Med16_N"/>
    <property type="match status" value="1"/>
</dbReference>
<dbReference type="EMBL" id="KN832875">
    <property type="protein sequence ID" value="KIN01926.1"/>
    <property type="molecule type" value="Genomic_DNA"/>
</dbReference>
<dbReference type="STRING" id="913774.A0A0C3H148"/>
<evidence type="ECO:0000259" key="11">
    <source>
        <dbReference type="Pfam" id="PF11635"/>
    </source>
</evidence>
<dbReference type="OrthoDB" id="4139168at2759"/>
<keyword evidence="14" id="KW-1185">Reference proteome</keyword>
<evidence type="ECO:0000256" key="7">
    <source>
        <dbReference type="ARBA" id="ARBA00023242"/>
    </source>
</evidence>
<gene>
    <name evidence="9" type="primary">MED16</name>
    <name evidence="13" type="ORF">OIDMADRAFT_103183</name>
</gene>
<feature type="domain" description="Mediator complex subunit Med16 N-terminal" evidence="11">
    <location>
        <begin position="145"/>
        <end position="461"/>
    </location>
</feature>
<accession>A0A0C3H148</accession>
<dbReference type="Pfam" id="PF20719">
    <property type="entry name" value="Med16_C"/>
    <property type="match status" value="1"/>
</dbReference>
<comment type="similarity">
    <text evidence="2 9">Belongs to the Mediator complex subunit 16 family.</text>
</comment>
<evidence type="ECO:0000313" key="14">
    <source>
        <dbReference type="Proteomes" id="UP000054321"/>
    </source>
</evidence>
<dbReference type="Proteomes" id="UP000054321">
    <property type="component" value="Unassembled WGS sequence"/>
</dbReference>
<evidence type="ECO:0000259" key="12">
    <source>
        <dbReference type="Pfam" id="PF20719"/>
    </source>
</evidence>
<evidence type="ECO:0000256" key="10">
    <source>
        <dbReference type="SAM" id="MobiDB-lite"/>
    </source>
</evidence>
<dbReference type="HOGENOM" id="CLU_007624_1_0_1"/>
<keyword evidence="6 9" id="KW-0804">Transcription</keyword>
<reference evidence="14" key="2">
    <citation type="submission" date="2015-01" db="EMBL/GenBank/DDBJ databases">
        <title>Evolutionary Origins and Diversification of the Mycorrhizal Mutualists.</title>
        <authorList>
            <consortium name="DOE Joint Genome Institute"/>
            <consortium name="Mycorrhizal Genomics Consortium"/>
            <person name="Kohler A."/>
            <person name="Kuo A."/>
            <person name="Nagy L.G."/>
            <person name="Floudas D."/>
            <person name="Copeland A."/>
            <person name="Barry K.W."/>
            <person name="Cichocki N."/>
            <person name="Veneault-Fourrey C."/>
            <person name="LaButti K."/>
            <person name="Lindquist E.A."/>
            <person name="Lipzen A."/>
            <person name="Lundell T."/>
            <person name="Morin E."/>
            <person name="Murat C."/>
            <person name="Riley R."/>
            <person name="Ohm R."/>
            <person name="Sun H."/>
            <person name="Tunlid A."/>
            <person name="Henrissat B."/>
            <person name="Grigoriev I.V."/>
            <person name="Hibbett D.S."/>
            <person name="Martin F."/>
        </authorList>
    </citation>
    <scope>NUCLEOTIDE SEQUENCE [LARGE SCALE GENOMIC DNA]</scope>
    <source>
        <strain evidence="14">Zn</strain>
    </source>
</reference>
<organism evidence="13 14">
    <name type="scientific">Oidiodendron maius (strain Zn)</name>
    <dbReference type="NCBI Taxonomy" id="913774"/>
    <lineage>
        <taxon>Eukaryota</taxon>
        <taxon>Fungi</taxon>
        <taxon>Dikarya</taxon>
        <taxon>Ascomycota</taxon>
        <taxon>Pezizomycotina</taxon>
        <taxon>Leotiomycetes</taxon>
        <taxon>Leotiomycetes incertae sedis</taxon>
        <taxon>Myxotrichaceae</taxon>
        <taxon>Oidiodendron</taxon>
    </lineage>
</organism>
<feature type="compositionally biased region" description="Low complexity" evidence="10">
    <location>
        <begin position="909"/>
        <end position="933"/>
    </location>
</feature>
<dbReference type="AlphaFoldDB" id="A0A0C3H148"/>
<evidence type="ECO:0000256" key="8">
    <source>
        <dbReference type="ARBA" id="ARBA00032015"/>
    </source>
</evidence>
<dbReference type="PANTHER" id="PTHR13224:SF6">
    <property type="entry name" value="MEDIATOR OF RNA POLYMERASE II TRANSCRIPTION SUBUNIT 16"/>
    <property type="match status" value="1"/>
</dbReference>
<feature type="domain" description="Mediator complex subunit 16 C-terminal" evidence="12">
    <location>
        <begin position="851"/>
        <end position="987"/>
    </location>
</feature>
<dbReference type="InterPro" id="IPR021665">
    <property type="entry name" value="Mediator_Med16_N"/>
</dbReference>
<evidence type="ECO:0000256" key="3">
    <source>
        <dbReference type="ARBA" id="ARBA00019614"/>
    </source>
</evidence>
<dbReference type="InterPro" id="IPR048339">
    <property type="entry name" value="Mediator_Med16_C"/>
</dbReference>
<dbReference type="InterPro" id="IPR048338">
    <property type="entry name" value="Mediator_Med16"/>
</dbReference>
<dbReference type="InParanoid" id="A0A0C3H148"/>
<dbReference type="GO" id="GO:0045893">
    <property type="term" value="P:positive regulation of DNA-templated transcription"/>
    <property type="evidence" value="ECO:0007669"/>
    <property type="project" value="TreeGrafter"/>
</dbReference>
<protein>
    <recommendedName>
        <fullName evidence="3 9">Mediator of RNA polymerase II transcription subunit 16</fullName>
    </recommendedName>
    <alternativeName>
        <fullName evidence="8 9">Mediator complex subunit 16</fullName>
    </alternativeName>
</protein>
<evidence type="ECO:0000313" key="13">
    <source>
        <dbReference type="EMBL" id="KIN01926.1"/>
    </source>
</evidence>
<evidence type="ECO:0000256" key="9">
    <source>
        <dbReference type="RuleBase" id="RU364149"/>
    </source>
</evidence>
<comment type="subunit">
    <text evidence="9">Component of the Mediator complex.</text>
</comment>
<dbReference type="PANTHER" id="PTHR13224">
    <property type="entry name" value="THYROID HORMONE RECEPTOR-ASSOCIATED PROTEIN-RELATED"/>
    <property type="match status" value="1"/>
</dbReference>
<comment type="function">
    <text evidence="9">Component of the Mediator complex, a coactivator involved in the regulated transcription of nearly all RNA polymerase II-dependent genes. Mediator functions as a bridge to convey information from gene-specific regulatory proteins to the basal RNA polymerase II transcription machinery. Mediator is recruited to promoters by direct interactions with regulatory proteins and serves as a scaffold for the assembly of a functional preinitiation complex with RNA polymerase II and the general transcription factors.</text>
</comment>
<reference evidence="13 14" key="1">
    <citation type="submission" date="2014-04" db="EMBL/GenBank/DDBJ databases">
        <authorList>
            <consortium name="DOE Joint Genome Institute"/>
            <person name="Kuo A."/>
            <person name="Martino E."/>
            <person name="Perotto S."/>
            <person name="Kohler A."/>
            <person name="Nagy L.G."/>
            <person name="Floudas D."/>
            <person name="Copeland A."/>
            <person name="Barry K.W."/>
            <person name="Cichocki N."/>
            <person name="Veneault-Fourrey C."/>
            <person name="LaButti K."/>
            <person name="Lindquist E.A."/>
            <person name="Lipzen A."/>
            <person name="Lundell T."/>
            <person name="Morin E."/>
            <person name="Murat C."/>
            <person name="Sun H."/>
            <person name="Tunlid A."/>
            <person name="Henrissat B."/>
            <person name="Grigoriev I.V."/>
            <person name="Hibbett D.S."/>
            <person name="Martin F."/>
            <person name="Nordberg H.P."/>
            <person name="Cantor M.N."/>
            <person name="Hua S.X."/>
        </authorList>
    </citation>
    <scope>NUCLEOTIDE SEQUENCE [LARGE SCALE GENOMIC DNA]</scope>
    <source>
        <strain evidence="13 14">Zn</strain>
    </source>
</reference>
<name>A0A0C3H148_OIDMZ</name>
<keyword evidence="4 9" id="KW-0805">Transcription regulation</keyword>
<keyword evidence="5 9" id="KW-0010">Activator</keyword>
<evidence type="ECO:0000256" key="2">
    <source>
        <dbReference type="ARBA" id="ARBA00006543"/>
    </source>
</evidence>
<proteinExistence type="inferred from homology"/>
<feature type="region of interest" description="Disordered" evidence="10">
    <location>
        <begin position="900"/>
        <end position="933"/>
    </location>
</feature>
<dbReference type="GO" id="GO:0016592">
    <property type="term" value="C:mediator complex"/>
    <property type="evidence" value="ECO:0007669"/>
    <property type="project" value="InterPro"/>
</dbReference>
<sequence>MDIDALFADGTALSIPTRPPTAELYRRIDELRGSGCCQAIAWSKWGSIASITPGGSTLELRNLRCSSRDGTWSLGDPTLTPPLSQAMDGGPLKHLCWGPTGSELAVIDAAGRVTILSLFSSLNKPTLSRHAQMDPADDLHAVTILHGPAIKEASGYKYEASQAPVPGPFHPNHAKSAFVCVTTNGMLRVLWPQNNGKWYESHTELESIVSSDDLITHAAICSDKSGTLLIAFATTSKQLRTVRALIDWGMPKVGEKTNPAAIPLNPTIKTRHLAATCWLHGTPGDALNTSNTESAMVQLSSLEFLPSSGDASGRGVPPTIVAVRTHLPVPFGDTRNYAQDVYTTVDRWEVCEKPQAIHPAFEQLSSRRNSLGTQPGVSNPIISLKHLTDCLQSVHFLKRLESFTVPKVVIAMQPMNLGKVICFAYSDSSVDYRDRATMVETFNDDDLTRVWHLSQIGFSYAEDEPCLQFALSPSYCSAVQIRNDGKVKWKRLDYHLGEIGSSKDDPRYAAVAAALAMSCSTAVMASVNYDDLVATAHEHAKSNFAYDWLIELSQLLKLHVDYSEEQHFDVLIRNTTIQLCLSIQNSLGYKGDFYPRVFIGKFSWIVLQLRNIVVLVTMAANMNVTGPNNQKASPLEDPEVIEALAGSVRWVLELMAWLADTLLSLPSTLPSSIDLTNASTLSLPDLVAHLHSTNTISLHLLLSSPTRGFLNAICRRLAHLDYIARKAIVHTIPGHPANPATNQGNTPNGATNAVRPTPSLSPELCTAYMKIATLTSNATLRTSTFETLLSSLTSHIKNAYSTHSPPLSGSPAAEKARNTMEIKMLFGGAIPDTFKGVIVELFRKEGLLDAVRDEIEPAKLFFANFAMLEVDDDALSVRERKRSGLTMDCFRKTWLTNPEKKKGHGSSIAGTNGAANTNGNMNDTNGTATGIGTPAATTRLGAGGAAPARWRRCARCAAVMEDVLSHRQVLQWMVMQQRRCFCGGHWETIDAGETGS</sequence>
<evidence type="ECO:0000256" key="4">
    <source>
        <dbReference type="ARBA" id="ARBA00023015"/>
    </source>
</evidence>
<evidence type="ECO:0000256" key="1">
    <source>
        <dbReference type="ARBA" id="ARBA00004123"/>
    </source>
</evidence>
<evidence type="ECO:0000256" key="6">
    <source>
        <dbReference type="ARBA" id="ARBA00023163"/>
    </source>
</evidence>
<evidence type="ECO:0000256" key="5">
    <source>
        <dbReference type="ARBA" id="ARBA00023159"/>
    </source>
</evidence>
<keyword evidence="7 9" id="KW-0539">Nucleus</keyword>